<accession>A0A8S9XUA5</accession>
<proteinExistence type="predicted"/>
<keyword evidence="1" id="KW-0732">Signal</keyword>
<gene>
    <name evidence="2" type="ORF">GE061_012680</name>
</gene>
<dbReference type="EMBL" id="WIXP02000004">
    <property type="protein sequence ID" value="KAF6212159.1"/>
    <property type="molecule type" value="Genomic_DNA"/>
</dbReference>
<evidence type="ECO:0000313" key="3">
    <source>
        <dbReference type="Proteomes" id="UP000466442"/>
    </source>
</evidence>
<dbReference type="Proteomes" id="UP000466442">
    <property type="component" value="Unassembled WGS sequence"/>
</dbReference>
<reference evidence="2" key="1">
    <citation type="journal article" date="2021" name="Mol. Ecol. Resour.">
        <title>Apolygus lucorum genome provides insights into omnivorousness and mesophyll feeding.</title>
        <authorList>
            <person name="Liu Y."/>
            <person name="Liu H."/>
            <person name="Wang H."/>
            <person name="Huang T."/>
            <person name="Liu B."/>
            <person name="Yang B."/>
            <person name="Yin L."/>
            <person name="Li B."/>
            <person name="Zhang Y."/>
            <person name="Zhang S."/>
            <person name="Jiang F."/>
            <person name="Zhang X."/>
            <person name="Ren Y."/>
            <person name="Wang B."/>
            <person name="Wang S."/>
            <person name="Lu Y."/>
            <person name="Wu K."/>
            <person name="Fan W."/>
            <person name="Wang G."/>
        </authorList>
    </citation>
    <scope>NUCLEOTIDE SEQUENCE</scope>
    <source>
        <strain evidence="2">12Hb</strain>
    </source>
</reference>
<feature type="chain" id="PRO_5035891293" evidence="1">
    <location>
        <begin position="23"/>
        <end position="84"/>
    </location>
</feature>
<keyword evidence="3" id="KW-1185">Reference proteome</keyword>
<protein>
    <submittedName>
        <fullName evidence="2">Uncharacterized protein</fullName>
    </submittedName>
</protein>
<sequence length="84" mass="9594">MLEMHGALVIFLTLTIAWFAATLPPGEMWWPSPNETHNCTKILEQTVPGRYVLPAGHYAIPDRGYITPDRHYVILDHEHIMLGQ</sequence>
<name>A0A8S9XUA5_APOLU</name>
<organism evidence="2 3">
    <name type="scientific">Apolygus lucorum</name>
    <name type="common">Small green plant bug</name>
    <name type="synonym">Lygocoris lucorum</name>
    <dbReference type="NCBI Taxonomy" id="248454"/>
    <lineage>
        <taxon>Eukaryota</taxon>
        <taxon>Metazoa</taxon>
        <taxon>Ecdysozoa</taxon>
        <taxon>Arthropoda</taxon>
        <taxon>Hexapoda</taxon>
        <taxon>Insecta</taxon>
        <taxon>Pterygota</taxon>
        <taxon>Neoptera</taxon>
        <taxon>Paraneoptera</taxon>
        <taxon>Hemiptera</taxon>
        <taxon>Heteroptera</taxon>
        <taxon>Panheteroptera</taxon>
        <taxon>Cimicomorpha</taxon>
        <taxon>Miridae</taxon>
        <taxon>Mirini</taxon>
        <taxon>Apolygus</taxon>
    </lineage>
</organism>
<evidence type="ECO:0000256" key="1">
    <source>
        <dbReference type="SAM" id="SignalP"/>
    </source>
</evidence>
<comment type="caution">
    <text evidence="2">The sequence shown here is derived from an EMBL/GenBank/DDBJ whole genome shotgun (WGS) entry which is preliminary data.</text>
</comment>
<evidence type="ECO:0000313" key="2">
    <source>
        <dbReference type="EMBL" id="KAF6212159.1"/>
    </source>
</evidence>
<feature type="signal peptide" evidence="1">
    <location>
        <begin position="1"/>
        <end position="22"/>
    </location>
</feature>
<dbReference type="AlphaFoldDB" id="A0A8S9XUA5"/>